<sequence length="69" mass="7595">MSHLCYHLNLRQKGTLKRVCPGVDLGDFELGTIMTFTLSCDHRAIDGAVGAQWLGAFKGFVQDPVTLML</sequence>
<dbReference type="SUPFAM" id="SSF52777">
    <property type="entry name" value="CoA-dependent acyltransferases"/>
    <property type="match status" value="1"/>
</dbReference>
<evidence type="ECO:0000313" key="2">
    <source>
        <dbReference type="EMBL" id="PNR28706.1"/>
    </source>
</evidence>
<dbReference type="Gramene" id="Pp3c24_19730V3.1">
    <property type="protein sequence ID" value="Pp3c24_19730V3.1"/>
    <property type="gene ID" value="Pp3c24_19730"/>
</dbReference>
<gene>
    <name evidence="2" type="ORF">PHYPA_029299</name>
</gene>
<evidence type="ECO:0000259" key="1">
    <source>
        <dbReference type="Pfam" id="PF00198"/>
    </source>
</evidence>
<name>A0A2K1IHE7_PHYPA</name>
<dbReference type="EnsemblPlants" id="Pp3c24_19730V3.1">
    <property type="protein sequence ID" value="Pp3c24_19730V3.1"/>
    <property type="gene ID" value="Pp3c24_19730"/>
</dbReference>
<dbReference type="Gramene" id="Pp3c24_19730V3.2">
    <property type="protein sequence ID" value="Pp3c24_19730V3.2"/>
    <property type="gene ID" value="Pp3c24_19730"/>
</dbReference>
<keyword evidence="4" id="KW-1185">Reference proteome</keyword>
<dbReference type="AlphaFoldDB" id="A0A2K1IHE7"/>
<organism evidence="2">
    <name type="scientific">Physcomitrium patens</name>
    <name type="common">Spreading-leaved earth moss</name>
    <name type="synonym">Physcomitrella patens</name>
    <dbReference type="NCBI Taxonomy" id="3218"/>
    <lineage>
        <taxon>Eukaryota</taxon>
        <taxon>Viridiplantae</taxon>
        <taxon>Streptophyta</taxon>
        <taxon>Embryophyta</taxon>
        <taxon>Bryophyta</taxon>
        <taxon>Bryophytina</taxon>
        <taxon>Bryopsida</taxon>
        <taxon>Funariidae</taxon>
        <taxon>Funariales</taxon>
        <taxon>Funariaceae</taxon>
        <taxon>Physcomitrium</taxon>
    </lineage>
</organism>
<reference evidence="2 4" key="2">
    <citation type="journal article" date="2018" name="Plant J.">
        <title>The Physcomitrella patens chromosome-scale assembly reveals moss genome structure and evolution.</title>
        <authorList>
            <person name="Lang D."/>
            <person name="Ullrich K.K."/>
            <person name="Murat F."/>
            <person name="Fuchs J."/>
            <person name="Jenkins J."/>
            <person name="Haas F.B."/>
            <person name="Piednoel M."/>
            <person name="Gundlach H."/>
            <person name="Van Bel M."/>
            <person name="Meyberg R."/>
            <person name="Vives C."/>
            <person name="Morata J."/>
            <person name="Symeonidi A."/>
            <person name="Hiss M."/>
            <person name="Muchero W."/>
            <person name="Kamisugi Y."/>
            <person name="Saleh O."/>
            <person name="Blanc G."/>
            <person name="Decker E.L."/>
            <person name="van Gessel N."/>
            <person name="Grimwood J."/>
            <person name="Hayes R.D."/>
            <person name="Graham S.W."/>
            <person name="Gunter L.E."/>
            <person name="McDaniel S.F."/>
            <person name="Hoernstein S.N.W."/>
            <person name="Larsson A."/>
            <person name="Li F.W."/>
            <person name="Perroud P.F."/>
            <person name="Phillips J."/>
            <person name="Ranjan P."/>
            <person name="Rokshar D.S."/>
            <person name="Rothfels C.J."/>
            <person name="Schneider L."/>
            <person name="Shu S."/>
            <person name="Stevenson D.W."/>
            <person name="Thummler F."/>
            <person name="Tillich M."/>
            <person name="Villarreal Aguilar J.C."/>
            <person name="Widiez T."/>
            <person name="Wong G.K."/>
            <person name="Wymore A."/>
            <person name="Zhang Y."/>
            <person name="Zimmer A.D."/>
            <person name="Quatrano R.S."/>
            <person name="Mayer K.F.X."/>
            <person name="Goodstein D."/>
            <person name="Casacuberta J.M."/>
            <person name="Vandepoele K."/>
            <person name="Reski R."/>
            <person name="Cuming A.C."/>
            <person name="Tuskan G.A."/>
            <person name="Maumus F."/>
            <person name="Salse J."/>
            <person name="Schmutz J."/>
            <person name="Rensing S.A."/>
        </authorList>
    </citation>
    <scope>NUCLEOTIDE SEQUENCE [LARGE SCALE GENOMIC DNA]</scope>
    <source>
        <strain evidence="3 4">cv. Gransden 2004</strain>
    </source>
</reference>
<accession>A0A2K1IHE7</accession>
<dbReference type="EMBL" id="ABEU02000024">
    <property type="protein sequence ID" value="PNR28706.1"/>
    <property type="molecule type" value="Genomic_DNA"/>
</dbReference>
<feature type="domain" description="2-oxoacid dehydrogenase acyltransferase catalytic" evidence="1">
    <location>
        <begin position="23"/>
        <end position="69"/>
    </location>
</feature>
<dbReference type="Proteomes" id="UP000006727">
    <property type="component" value="Chromosome 24"/>
</dbReference>
<dbReference type="STRING" id="3218.A0A2K1IHE7"/>
<reference evidence="3" key="3">
    <citation type="submission" date="2020-12" db="UniProtKB">
        <authorList>
            <consortium name="EnsemblPlants"/>
        </authorList>
    </citation>
    <scope>IDENTIFICATION</scope>
</reference>
<evidence type="ECO:0000313" key="4">
    <source>
        <dbReference type="Proteomes" id="UP000006727"/>
    </source>
</evidence>
<dbReference type="InParanoid" id="A0A2K1IHE7"/>
<dbReference type="EnsemblPlants" id="Pp3c24_19730V3.2">
    <property type="protein sequence ID" value="Pp3c24_19730V3.2"/>
    <property type="gene ID" value="Pp3c24_19730"/>
</dbReference>
<protein>
    <recommendedName>
        <fullName evidence="1">2-oxoacid dehydrogenase acyltransferase catalytic domain-containing protein</fullName>
    </recommendedName>
</protein>
<dbReference type="GO" id="GO:0016746">
    <property type="term" value="F:acyltransferase activity"/>
    <property type="evidence" value="ECO:0007669"/>
    <property type="project" value="InterPro"/>
</dbReference>
<dbReference type="PaxDb" id="3218-PP1S101_125V6.1"/>
<dbReference type="Gene3D" id="3.30.559.10">
    <property type="entry name" value="Chloramphenicol acetyltransferase-like domain"/>
    <property type="match status" value="1"/>
</dbReference>
<reference evidence="2 4" key="1">
    <citation type="journal article" date="2008" name="Science">
        <title>The Physcomitrella genome reveals evolutionary insights into the conquest of land by plants.</title>
        <authorList>
            <person name="Rensing S."/>
            <person name="Lang D."/>
            <person name="Zimmer A."/>
            <person name="Terry A."/>
            <person name="Salamov A."/>
            <person name="Shapiro H."/>
            <person name="Nishiyama T."/>
            <person name="Perroud P.-F."/>
            <person name="Lindquist E."/>
            <person name="Kamisugi Y."/>
            <person name="Tanahashi T."/>
            <person name="Sakakibara K."/>
            <person name="Fujita T."/>
            <person name="Oishi K."/>
            <person name="Shin-I T."/>
            <person name="Kuroki Y."/>
            <person name="Toyoda A."/>
            <person name="Suzuki Y."/>
            <person name="Hashimoto A."/>
            <person name="Yamaguchi K."/>
            <person name="Sugano A."/>
            <person name="Kohara Y."/>
            <person name="Fujiyama A."/>
            <person name="Anterola A."/>
            <person name="Aoki S."/>
            <person name="Ashton N."/>
            <person name="Barbazuk W.B."/>
            <person name="Barker E."/>
            <person name="Bennetzen J."/>
            <person name="Bezanilla M."/>
            <person name="Blankenship R."/>
            <person name="Cho S.H."/>
            <person name="Dutcher S."/>
            <person name="Estelle M."/>
            <person name="Fawcett J.A."/>
            <person name="Gundlach H."/>
            <person name="Hanada K."/>
            <person name="Heyl A."/>
            <person name="Hicks K.A."/>
            <person name="Hugh J."/>
            <person name="Lohr M."/>
            <person name="Mayer K."/>
            <person name="Melkozernov A."/>
            <person name="Murata T."/>
            <person name="Nelson D."/>
            <person name="Pils B."/>
            <person name="Prigge M."/>
            <person name="Reiss B."/>
            <person name="Renner T."/>
            <person name="Rombauts S."/>
            <person name="Rushton P."/>
            <person name="Sanderfoot A."/>
            <person name="Schween G."/>
            <person name="Shiu S.-H."/>
            <person name="Stueber K."/>
            <person name="Theodoulou F.L."/>
            <person name="Tu H."/>
            <person name="Van de Peer Y."/>
            <person name="Verrier P.J."/>
            <person name="Waters E."/>
            <person name="Wood A."/>
            <person name="Yang L."/>
            <person name="Cove D."/>
            <person name="Cuming A."/>
            <person name="Hasebe M."/>
            <person name="Lucas S."/>
            <person name="Mishler D.B."/>
            <person name="Reski R."/>
            <person name="Grigoriev I."/>
            <person name="Quatrano R.S."/>
            <person name="Boore J.L."/>
        </authorList>
    </citation>
    <scope>NUCLEOTIDE SEQUENCE [LARGE SCALE GENOMIC DNA]</scope>
    <source>
        <strain evidence="3 4">cv. Gransden 2004</strain>
    </source>
</reference>
<proteinExistence type="predicted"/>
<dbReference type="Pfam" id="PF00198">
    <property type="entry name" value="2-oxoacid_dh"/>
    <property type="match status" value="1"/>
</dbReference>
<evidence type="ECO:0000313" key="3">
    <source>
        <dbReference type="EnsemblPlants" id="Pp3c24_19730V3.1"/>
    </source>
</evidence>
<dbReference type="InterPro" id="IPR001078">
    <property type="entry name" value="2-oxoacid_DH_actylTfrase"/>
</dbReference>
<dbReference type="InterPro" id="IPR023213">
    <property type="entry name" value="CAT-like_dom_sf"/>
</dbReference>